<comment type="caution">
    <text evidence="4">The sequence shown here is derived from an EMBL/GenBank/DDBJ whole genome shotgun (WGS) entry which is preliminary data.</text>
</comment>
<dbReference type="AlphaFoldDB" id="A0A9P8Y7R4"/>
<dbReference type="Pfam" id="PF00172">
    <property type="entry name" value="Zn_clus"/>
    <property type="match status" value="1"/>
</dbReference>
<evidence type="ECO:0000256" key="2">
    <source>
        <dbReference type="SAM" id="MobiDB-lite"/>
    </source>
</evidence>
<dbReference type="PROSITE" id="PS00463">
    <property type="entry name" value="ZN2_CY6_FUNGAL_1"/>
    <property type="match status" value="1"/>
</dbReference>
<dbReference type="InterPro" id="IPR001138">
    <property type="entry name" value="Zn2Cys6_DnaBD"/>
</dbReference>
<organism evidence="4 5">
    <name type="scientific">Microdochium trichocladiopsis</name>
    <dbReference type="NCBI Taxonomy" id="1682393"/>
    <lineage>
        <taxon>Eukaryota</taxon>
        <taxon>Fungi</taxon>
        <taxon>Dikarya</taxon>
        <taxon>Ascomycota</taxon>
        <taxon>Pezizomycotina</taxon>
        <taxon>Sordariomycetes</taxon>
        <taxon>Xylariomycetidae</taxon>
        <taxon>Xylariales</taxon>
        <taxon>Microdochiaceae</taxon>
        <taxon>Microdochium</taxon>
    </lineage>
</organism>
<gene>
    <name evidence="4" type="ORF">B0I36DRAFT_134399</name>
</gene>
<dbReference type="CDD" id="cd00067">
    <property type="entry name" value="GAL4"/>
    <property type="match status" value="1"/>
</dbReference>
<keyword evidence="5" id="KW-1185">Reference proteome</keyword>
<accession>A0A9P8Y7R4</accession>
<dbReference type="Proteomes" id="UP000756346">
    <property type="component" value="Unassembled WGS sequence"/>
</dbReference>
<proteinExistence type="predicted"/>
<evidence type="ECO:0000256" key="1">
    <source>
        <dbReference type="ARBA" id="ARBA00023242"/>
    </source>
</evidence>
<dbReference type="InterPro" id="IPR036864">
    <property type="entry name" value="Zn2-C6_fun-type_DNA-bd_sf"/>
</dbReference>
<dbReference type="SMART" id="SM00066">
    <property type="entry name" value="GAL4"/>
    <property type="match status" value="1"/>
</dbReference>
<feature type="domain" description="Zn(2)-C6 fungal-type" evidence="3">
    <location>
        <begin position="19"/>
        <end position="49"/>
    </location>
</feature>
<keyword evidence="1" id="KW-0539">Nucleus</keyword>
<dbReference type="GO" id="GO:0008270">
    <property type="term" value="F:zinc ion binding"/>
    <property type="evidence" value="ECO:0007669"/>
    <property type="project" value="InterPro"/>
</dbReference>
<dbReference type="Gene3D" id="4.10.240.10">
    <property type="entry name" value="Zn(2)-C6 fungal-type DNA-binding domain"/>
    <property type="match status" value="1"/>
</dbReference>
<dbReference type="OrthoDB" id="4216928at2759"/>
<name>A0A9P8Y7R4_9PEZI</name>
<dbReference type="SUPFAM" id="SSF57701">
    <property type="entry name" value="Zn2/Cys6 DNA-binding domain"/>
    <property type="match status" value="1"/>
</dbReference>
<feature type="region of interest" description="Disordered" evidence="2">
    <location>
        <begin position="335"/>
        <end position="373"/>
    </location>
</feature>
<dbReference type="GO" id="GO:0000981">
    <property type="term" value="F:DNA-binding transcription factor activity, RNA polymerase II-specific"/>
    <property type="evidence" value="ECO:0007669"/>
    <property type="project" value="InterPro"/>
</dbReference>
<evidence type="ECO:0000313" key="5">
    <source>
        <dbReference type="Proteomes" id="UP000756346"/>
    </source>
</evidence>
<reference evidence="4" key="1">
    <citation type="journal article" date="2021" name="Nat. Commun.">
        <title>Genetic determinants of endophytism in the Arabidopsis root mycobiome.</title>
        <authorList>
            <person name="Mesny F."/>
            <person name="Miyauchi S."/>
            <person name="Thiergart T."/>
            <person name="Pickel B."/>
            <person name="Atanasova L."/>
            <person name="Karlsson M."/>
            <person name="Huettel B."/>
            <person name="Barry K.W."/>
            <person name="Haridas S."/>
            <person name="Chen C."/>
            <person name="Bauer D."/>
            <person name="Andreopoulos W."/>
            <person name="Pangilinan J."/>
            <person name="LaButti K."/>
            <person name="Riley R."/>
            <person name="Lipzen A."/>
            <person name="Clum A."/>
            <person name="Drula E."/>
            <person name="Henrissat B."/>
            <person name="Kohler A."/>
            <person name="Grigoriev I.V."/>
            <person name="Martin F.M."/>
            <person name="Hacquard S."/>
        </authorList>
    </citation>
    <scope>NUCLEOTIDE SEQUENCE</scope>
    <source>
        <strain evidence="4">MPI-CAGE-CH-0230</strain>
    </source>
</reference>
<sequence>MPAPATSLPGAPSTARRKSCLACTRAKRRCDLGLPLCSRCDERGVACVYAPAVASRRRRLNKESSIAHQHHVLPLDNRSNDIDVDVHIDTDINVSIDIDIDNADFDAAMLDPCLTGPGQPRLGFDMMNSVFTTNLYNATTTSSPLESYSSSFSPPSFSFWPQLTKNNTEIAIVPSTKPLIVLPDDADALRAVLDPRLHYAIAQFCGAPEQLALSCQTPWSHPLLYRDRLPRSIAIAQACCALHAARGPGNAAMVSRSIAHHARELCLLQNDLSSSGARGEDRGTGDPMLDLLAHTQALLLYHIMLHSDLDPVARNTLPLTARALQRAMIRLHDRTSGLSSPYPVGSGPLRTSSFRAPGTPASSSSSSSNSSCNPSSPASYKLSMLVVPPSNGMSLPVPLRLFVAGGASDSSRNSTTRPMPSFLALSPLTTTRQVWHDWIIHESARRSVLMAGMFLMLQILRAGQFPFPSSSSSQVPPAAAASIFGFETAPAVGEDDDPDPCCASRDLCLSPWTLSRDCWEAADAVDFAVGWNKKAFTVLSCADLELRVHEINPLHVDTCSKMILTLLLGIDETKGWLLSQGGVKL</sequence>
<dbReference type="GeneID" id="70177815"/>
<evidence type="ECO:0000313" key="4">
    <source>
        <dbReference type="EMBL" id="KAH7029632.1"/>
    </source>
</evidence>
<protein>
    <recommendedName>
        <fullName evidence="3">Zn(2)-C6 fungal-type domain-containing protein</fullName>
    </recommendedName>
</protein>
<feature type="compositionally biased region" description="Low complexity" evidence="2">
    <location>
        <begin position="360"/>
        <end position="373"/>
    </location>
</feature>
<evidence type="ECO:0000259" key="3">
    <source>
        <dbReference type="PROSITE" id="PS50048"/>
    </source>
</evidence>
<dbReference type="PROSITE" id="PS50048">
    <property type="entry name" value="ZN2_CY6_FUNGAL_2"/>
    <property type="match status" value="1"/>
</dbReference>
<dbReference type="EMBL" id="JAGTJQ010000006">
    <property type="protein sequence ID" value="KAH7029632.1"/>
    <property type="molecule type" value="Genomic_DNA"/>
</dbReference>
<dbReference type="RefSeq" id="XP_046011920.1">
    <property type="nucleotide sequence ID" value="XM_046148269.1"/>
</dbReference>